<dbReference type="Gene3D" id="3.30.565.10">
    <property type="entry name" value="Histidine kinase-like ATPase, C-terminal domain"/>
    <property type="match status" value="1"/>
</dbReference>
<keyword evidence="5" id="KW-0547">Nucleotide-binding</keyword>
<dbReference type="PANTHER" id="PTHR24421">
    <property type="entry name" value="NITRATE/NITRITE SENSOR PROTEIN NARX-RELATED"/>
    <property type="match status" value="1"/>
</dbReference>
<name>A0ABP6Z933_9ACTN</name>
<evidence type="ECO:0000256" key="6">
    <source>
        <dbReference type="ARBA" id="ARBA00022777"/>
    </source>
</evidence>
<protein>
    <recommendedName>
        <fullName evidence="2">histidine kinase</fullName>
        <ecNumber evidence="2">2.7.13.3</ecNumber>
    </recommendedName>
</protein>
<feature type="domain" description="Signal transduction histidine kinase subgroup 3 dimerisation and phosphoacceptor" evidence="10">
    <location>
        <begin position="43"/>
        <end position="109"/>
    </location>
</feature>
<evidence type="ECO:0000256" key="2">
    <source>
        <dbReference type="ARBA" id="ARBA00012438"/>
    </source>
</evidence>
<keyword evidence="7" id="KW-0067">ATP-binding</keyword>
<accession>A0ABP6Z933</accession>
<dbReference type="SUPFAM" id="SSF55874">
    <property type="entry name" value="ATPase domain of HSP90 chaperone/DNA topoisomerase II/histidine kinase"/>
    <property type="match status" value="1"/>
</dbReference>
<reference evidence="12" key="1">
    <citation type="journal article" date="2019" name="Int. J. Syst. Evol. Microbiol.">
        <title>The Global Catalogue of Microorganisms (GCM) 10K type strain sequencing project: providing services to taxonomists for standard genome sequencing and annotation.</title>
        <authorList>
            <consortium name="The Broad Institute Genomics Platform"/>
            <consortium name="The Broad Institute Genome Sequencing Center for Infectious Disease"/>
            <person name="Wu L."/>
            <person name="Ma J."/>
        </authorList>
    </citation>
    <scope>NUCLEOTIDE SEQUENCE [LARGE SCALE GENOMIC DNA]</scope>
    <source>
        <strain evidence="12">JCM 16902</strain>
    </source>
</reference>
<organism evidence="11 12">
    <name type="scientific">Kineosporia mesophila</name>
    <dbReference type="NCBI Taxonomy" id="566012"/>
    <lineage>
        <taxon>Bacteria</taxon>
        <taxon>Bacillati</taxon>
        <taxon>Actinomycetota</taxon>
        <taxon>Actinomycetes</taxon>
        <taxon>Kineosporiales</taxon>
        <taxon>Kineosporiaceae</taxon>
        <taxon>Kineosporia</taxon>
    </lineage>
</organism>
<evidence type="ECO:0000256" key="3">
    <source>
        <dbReference type="ARBA" id="ARBA00022553"/>
    </source>
</evidence>
<keyword evidence="12" id="KW-1185">Reference proteome</keyword>
<sequence length="250" mass="26641">MVLSVLGWAVAALVGLGALVSRRREMRWRQRDIAQAQLAVAAERRRIARELHDVVSHHIGAVVMRAQAADRMVDARPDQLRETLREIGLDGQRTLTAMRETVKVLRSADAPAAATLAQIPETAARMRALGMPVELRLPAAPLVLEPAVELAAVRIVQESLTNALVHARAGRAMVVLRDAGDGLLVEVHDSGPAGDGESTGSGYGLIGMRERAAACGGTLEVGRSHLGGWRVRAHLVGEPAHPATPLRPAV</sequence>
<dbReference type="Pfam" id="PF07730">
    <property type="entry name" value="HisKA_3"/>
    <property type="match status" value="1"/>
</dbReference>
<dbReference type="EMBL" id="BAAAZO010000002">
    <property type="protein sequence ID" value="GAA3600992.1"/>
    <property type="molecule type" value="Genomic_DNA"/>
</dbReference>
<proteinExistence type="predicted"/>
<dbReference type="Gene3D" id="1.20.5.1930">
    <property type="match status" value="1"/>
</dbReference>
<keyword evidence="3" id="KW-0597">Phosphoprotein</keyword>
<evidence type="ECO:0000259" key="9">
    <source>
        <dbReference type="Pfam" id="PF02518"/>
    </source>
</evidence>
<dbReference type="Pfam" id="PF02518">
    <property type="entry name" value="HATPase_c"/>
    <property type="match status" value="1"/>
</dbReference>
<dbReference type="InterPro" id="IPR050482">
    <property type="entry name" value="Sensor_HK_TwoCompSys"/>
</dbReference>
<feature type="domain" description="Histidine kinase/HSP90-like ATPase" evidence="9">
    <location>
        <begin position="149"/>
        <end position="235"/>
    </location>
</feature>
<comment type="catalytic activity">
    <reaction evidence="1">
        <text>ATP + protein L-histidine = ADP + protein N-phospho-L-histidine.</text>
        <dbReference type="EC" id="2.7.13.3"/>
    </reaction>
</comment>
<dbReference type="InterPro" id="IPR011712">
    <property type="entry name" value="Sig_transdc_His_kin_sub3_dim/P"/>
</dbReference>
<evidence type="ECO:0000256" key="4">
    <source>
        <dbReference type="ARBA" id="ARBA00022679"/>
    </source>
</evidence>
<dbReference type="InterPro" id="IPR003594">
    <property type="entry name" value="HATPase_dom"/>
</dbReference>
<keyword evidence="4" id="KW-0808">Transferase</keyword>
<dbReference type="CDD" id="cd16917">
    <property type="entry name" value="HATPase_UhpB-NarQ-NarX-like"/>
    <property type="match status" value="1"/>
</dbReference>
<evidence type="ECO:0000313" key="11">
    <source>
        <dbReference type="EMBL" id="GAA3600992.1"/>
    </source>
</evidence>
<evidence type="ECO:0000259" key="10">
    <source>
        <dbReference type="Pfam" id="PF07730"/>
    </source>
</evidence>
<evidence type="ECO:0000313" key="12">
    <source>
        <dbReference type="Proteomes" id="UP001501074"/>
    </source>
</evidence>
<evidence type="ECO:0000256" key="1">
    <source>
        <dbReference type="ARBA" id="ARBA00000085"/>
    </source>
</evidence>
<keyword evidence="6" id="KW-0418">Kinase</keyword>
<dbReference type="Proteomes" id="UP001501074">
    <property type="component" value="Unassembled WGS sequence"/>
</dbReference>
<dbReference type="InterPro" id="IPR036890">
    <property type="entry name" value="HATPase_C_sf"/>
</dbReference>
<dbReference type="EC" id="2.7.13.3" evidence="2"/>
<keyword evidence="8" id="KW-0902">Two-component regulatory system</keyword>
<gene>
    <name evidence="11" type="ORF">GCM10022223_15830</name>
</gene>
<dbReference type="PANTHER" id="PTHR24421:SF10">
    <property type="entry name" value="NITRATE_NITRITE SENSOR PROTEIN NARQ"/>
    <property type="match status" value="1"/>
</dbReference>
<evidence type="ECO:0000256" key="5">
    <source>
        <dbReference type="ARBA" id="ARBA00022741"/>
    </source>
</evidence>
<evidence type="ECO:0000256" key="8">
    <source>
        <dbReference type="ARBA" id="ARBA00023012"/>
    </source>
</evidence>
<comment type="caution">
    <text evidence="11">The sequence shown here is derived from an EMBL/GenBank/DDBJ whole genome shotgun (WGS) entry which is preliminary data.</text>
</comment>
<evidence type="ECO:0000256" key="7">
    <source>
        <dbReference type="ARBA" id="ARBA00022840"/>
    </source>
</evidence>
<dbReference type="RefSeq" id="WP_345718619.1">
    <property type="nucleotide sequence ID" value="NZ_BAAAZO010000002.1"/>
</dbReference>